<feature type="region of interest" description="Disordered" evidence="3">
    <location>
        <begin position="1"/>
        <end position="50"/>
    </location>
</feature>
<dbReference type="EMBL" id="JATAAI010000012">
    <property type="protein sequence ID" value="KAK1742023.1"/>
    <property type="molecule type" value="Genomic_DNA"/>
</dbReference>
<gene>
    <name evidence="5" type="ORF">QTG54_007596</name>
</gene>
<dbReference type="Gene3D" id="3.30.70.330">
    <property type="match status" value="1"/>
</dbReference>
<proteinExistence type="predicted"/>
<evidence type="ECO:0000313" key="5">
    <source>
        <dbReference type="EMBL" id="KAK1742023.1"/>
    </source>
</evidence>
<feature type="compositionally biased region" description="Basic and acidic residues" evidence="3">
    <location>
        <begin position="309"/>
        <end position="323"/>
    </location>
</feature>
<comment type="caution">
    <text evidence="5">The sequence shown here is derived from an EMBL/GenBank/DDBJ whole genome shotgun (WGS) entry which is preliminary data.</text>
</comment>
<dbReference type="PANTHER" id="PTHR23236">
    <property type="entry name" value="EUKARYOTIC TRANSLATION INITIATION FACTOR 4B/4H"/>
    <property type="match status" value="1"/>
</dbReference>
<feature type="region of interest" description="Disordered" evidence="3">
    <location>
        <begin position="533"/>
        <end position="619"/>
    </location>
</feature>
<feature type="compositionally biased region" description="Acidic residues" evidence="3">
    <location>
        <begin position="38"/>
        <end position="50"/>
    </location>
</feature>
<dbReference type="GO" id="GO:0003723">
    <property type="term" value="F:RNA binding"/>
    <property type="evidence" value="ECO:0007669"/>
    <property type="project" value="UniProtKB-UniRule"/>
</dbReference>
<accession>A0AAD8YA56</accession>
<evidence type="ECO:0000259" key="4">
    <source>
        <dbReference type="PROSITE" id="PS50102"/>
    </source>
</evidence>
<dbReference type="InterPro" id="IPR035979">
    <property type="entry name" value="RBD_domain_sf"/>
</dbReference>
<dbReference type="Proteomes" id="UP001224775">
    <property type="component" value="Unassembled WGS sequence"/>
</dbReference>
<feature type="region of interest" description="Disordered" evidence="3">
    <location>
        <begin position="489"/>
        <end position="515"/>
    </location>
</feature>
<evidence type="ECO:0000256" key="2">
    <source>
        <dbReference type="PROSITE-ProRule" id="PRU00176"/>
    </source>
</evidence>
<sequence>MSNIKSWADASSDEESDDERIAPPPSNLPGSSSYLNLQDEDDDDHEEDEAVQMEKDYSFIFENPPPYTAYIGNLSYDLKKSDEFGAEVEKFLGARGCVANTEKGENQPVQLRNARLITDRATGASRGYGYVEFDYPQELITFISLTSPQLCGRNVKVDIATGTPREGSERGGGGGNRRRGDNNRNNSGRRESNRGPRGEGGRDSNRRGSEQRQQSQKELPKDVGTQFMGGRYARSDSGRGGGPVRRNDSSVSQGGPIRRNDSSVSQGSIGGGGGDAPARQRPSLKLAPRTKPVEKPDGGAQTSIFGGARPRDESKFVEKKESSVADSAVKEATGSMKAINVKDESGEAAKDSVEAADVKTSEPSEKQPPRRQDSKTGGRGGRKDNNGRRDSARKSGKDGERRGGGRGDKNHVNNTNNSESAPPVVAIIMMFVTSSIFRRQHQKLAPLTLAAADAYRHRDIGDITCKILCNINSYTLNSVSSEYRFLSSTKRYRSDDTDSKASNKDNHVKRNNNEFSFFGGSNFQQMLQYQNVANQPSRPQPKKATHSKEQDQLAAVHEQTQSIRHRQHSKNSSYNRMRTRQAASRRFDNRRDGMNKKAADASTLDPAATSSKQLSENAKPRKVASSDWILVSNIPPMSKLSDIISGIEKIIAFEMDKGVIDLDKIEEFVSSGVNLKQRRGNLDKVGARESFYATKQIDLSSGIPIWAPDLEDGELPSHMVMEARLHLSQHARPKGWFLRLPSRSIVHAVLNHNREAEKPLALERRRMKSEEEYVKSERRRWRQGLWKGVWGEHENKLASNETKQLLEKEKEEEWNLAFGVESDERLNLHDEHAASVDAVTIAAVTAANVDEAAIVDDEDREEAMSLEDDSHAIAFAYLDEYAQSKPYPEQFKTGPHPNSSGYHRLTCGSAELKIDEFNPEPHAYSLRSWEQASFQISPMLNLSDSVVRLETEALGKSVDDIQYLFRGYDLESILPEQVSSTPSLPPSCVAYARALGWNVKGEGKNVDILVDGRAKTVNPRHTFLVRFASASSARMAVRDELRFRQGDDMLTMTQFPESWL</sequence>
<name>A0AAD8YA56_9STRA</name>
<keyword evidence="1 2" id="KW-0694">RNA-binding</keyword>
<dbReference type="PANTHER" id="PTHR23236:SF11">
    <property type="entry name" value="EUKARYOTIC TRANSLATION INITIATION FACTOR 4H"/>
    <property type="match status" value="1"/>
</dbReference>
<dbReference type="PROSITE" id="PS50102">
    <property type="entry name" value="RRM"/>
    <property type="match status" value="1"/>
</dbReference>
<dbReference type="InterPro" id="IPR000504">
    <property type="entry name" value="RRM_dom"/>
</dbReference>
<organism evidence="5 6">
    <name type="scientific">Skeletonema marinoi</name>
    <dbReference type="NCBI Taxonomy" id="267567"/>
    <lineage>
        <taxon>Eukaryota</taxon>
        <taxon>Sar</taxon>
        <taxon>Stramenopiles</taxon>
        <taxon>Ochrophyta</taxon>
        <taxon>Bacillariophyta</taxon>
        <taxon>Coscinodiscophyceae</taxon>
        <taxon>Thalassiosirophycidae</taxon>
        <taxon>Thalassiosirales</taxon>
        <taxon>Skeletonemataceae</taxon>
        <taxon>Skeletonema</taxon>
        <taxon>Skeletonema marinoi-dohrnii complex</taxon>
    </lineage>
</organism>
<dbReference type="SUPFAM" id="SSF54928">
    <property type="entry name" value="RNA-binding domain, RBD"/>
    <property type="match status" value="1"/>
</dbReference>
<keyword evidence="6" id="KW-1185">Reference proteome</keyword>
<evidence type="ECO:0000256" key="3">
    <source>
        <dbReference type="SAM" id="MobiDB-lite"/>
    </source>
</evidence>
<evidence type="ECO:0000313" key="6">
    <source>
        <dbReference type="Proteomes" id="UP001224775"/>
    </source>
</evidence>
<dbReference type="InterPro" id="IPR012677">
    <property type="entry name" value="Nucleotide-bd_a/b_plait_sf"/>
</dbReference>
<reference evidence="5" key="1">
    <citation type="submission" date="2023-06" db="EMBL/GenBank/DDBJ databases">
        <title>Survivors Of The Sea: Transcriptome response of Skeletonema marinoi to long-term dormancy.</title>
        <authorList>
            <person name="Pinder M.I.M."/>
            <person name="Kourtchenko O."/>
            <person name="Robertson E.K."/>
            <person name="Larsson T."/>
            <person name="Maumus F."/>
            <person name="Osuna-Cruz C.M."/>
            <person name="Vancaester E."/>
            <person name="Stenow R."/>
            <person name="Vandepoele K."/>
            <person name="Ploug H."/>
            <person name="Bruchert V."/>
            <person name="Godhe A."/>
            <person name="Topel M."/>
        </authorList>
    </citation>
    <scope>NUCLEOTIDE SEQUENCE</scope>
    <source>
        <strain evidence="5">R05AC</strain>
    </source>
</reference>
<feature type="domain" description="RRM" evidence="4">
    <location>
        <begin position="67"/>
        <end position="162"/>
    </location>
</feature>
<protein>
    <recommendedName>
        <fullName evidence="4">RRM domain-containing protein</fullName>
    </recommendedName>
</protein>
<evidence type="ECO:0000256" key="1">
    <source>
        <dbReference type="ARBA" id="ARBA00022884"/>
    </source>
</evidence>
<feature type="region of interest" description="Disordered" evidence="3">
    <location>
        <begin position="161"/>
        <end position="419"/>
    </location>
</feature>
<feature type="compositionally biased region" description="Basic and acidic residues" evidence="3">
    <location>
        <begin position="178"/>
        <end position="210"/>
    </location>
</feature>
<dbReference type="SMART" id="SM00360">
    <property type="entry name" value="RRM"/>
    <property type="match status" value="1"/>
</dbReference>
<feature type="compositionally biased region" description="Basic and acidic residues" evidence="3">
    <location>
        <begin position="492"/>
        <end position="512"/>
    </location>
</feature>
<dbReference type="AlphaFoldDB" id="A0AAD8YA56"/>
<feature type="compositionally biased region" description="Basic and acidic residues" evidence="3">
    <location>
        <begin position="585"/>
        <end position="599"/>
    </location>
</feature>
<feature type="compositionally biased region" description="Basic and acidic residues" evidence="3">
    <location>
        <begin position="340"/>
        <end position="411"/>
    </location>
</feature>